<reference evidence="2" key="1">
    <citation type="submission" date="2018-05" db="EMBL/GenBank/DDBJ databases">
        <authorList>
            <person name="Lanie J.A."/>
            <person name="Ng W.-L."/>
            <person name="Kazmierczak K.M."/>
            <person name="Andrzejewski T.M."/>
            <person name="Davidsen T.M."/>
            <person name="Wayne K.J."/>
            <person name="Tettelin H."/>
            <person name="Glass J.I."/>
            <person name="Rusch D."/>
            <person name="Podicherti R."/>
            <person name="Tsui H.-C.T."/>
            <person name="Winkler M.E."/>
        </authorList>
    </citation>
    <scope>NUCLEOTIDE SEQUENCE</scope>
</reference>
<evidence type="ECO:0000259" key="1">
    <source>
        <dbReference type="Pfam" id="PF01636"/>
    </source>
</evidence>
<dbReference type="AlphaFoldDB" id="A0A381RP90"/>
<organism evidence="2">
    <name type="scientific">marine metagenome</name>
    <dbReference type="NCBI Taxonomy" id="408172"/>
    <lineage>
        <taxon>unclassified sequences</taxon>
        <taxon>metagenomes</taxon>
        <taxon>ecological metagenomes</taxon>
    </lineage>
</organism>
<protein>
    <recommendedName>
        <fullName evidence="1">Aminoglycoside phosphotransferase domain-containing protein</fullName>
    </recommendedName>
</protein>
<dbReference type="Gene3D" id="3.90.1200.10">
    <property type="match status" value="1"/>
</dbReference>
<feature type="domain" description="Aminoglycoside phosphotransferase" evidence="1">
    <location>
        <begin position="26"/>
        <end position="255"/>
    </location>
</feature>
<proteinExistence type="predicted"/>
<accession>A0A381RP90</accession>
<dbReference type="Pfam" id="PF01636">
    <property type="entry name" value="APH"/>
    <property type="match status" value="1"/>
</dbReference>
<gene>
    <name evidence="2" type="ORF">METZ01_LOCUS46549</name>
</gene>
<name>A0A381RP90_9ZZZZ</name>
<dbReference type="SUPFAM" id="SSF56112">
    <property type="entry name" value="Protein kinase-like (PK-like)"/>
    <property type="match status" value="1"/>
</dbReference>
<dbReference type="EMBL" id="UINC01002169">
    <property type="protein sequence ID" value="SUZ93695.1"/>
    <property type="molecule type" value="Genomic_DNA"/>
</dbReference>
<evidence type="ECO:0000313" key="2">
    <source>
        <dbReference type="EMBL" id="SUZ93695.1"/>
    </source>
</evidence>
<dbReference type="InterPro" id="IPR002575">
    <property type="entry name" value="Aminoglycoside_PTrfase"/>
</dbReference>
<dbReference type="InterPro" id="IPR011009">
    <property type="entry name" value="Kinase-like_dom_sf"/>
</dbReference>
<dbReference type="Gene3D" id="3.30.200.20">
    <property type="entry name" value="Phosphorylase Kinase, domain 1"/>
    <property type="match status" value="1"/>
</dbReference>
<sequence>MTLNDERQAQCRTFLHQRGLDPRSLSPLIQDASFRRYFRLSNTDRPILLMDAPLELEDVGQFAKIARHLTAVGLKAPEIIDFDQEYGLLLLEDFGDDTFTRLIAAGTDDTSLYPLAVDVLIALHSHPDAAAIDLPLYDRNLLIQEALLLTDWYAPVIRNNTTSTEMRHSYISIWQEILDSLPEPAHSLVLRDFHVDNLMRVPPGIGTSGCGLLDFQDAVIGPMAYDLVSLLEDARRDINPNLVVSMIQRYHEAMPLLEIENFRSWYHVLGAQRHCKVAGIFLRLLLRDGKSHYVRHIPRVMHLLEQKFNRPELLPLRQWLDFWLPERNQPLPDFKAGAIRQLIGIDDPESQLPRT</sequence>